<dbReference type="Proteomes" id="UP000070284">
    <property type="component" value="Unassembled WGS sequence"/>
</dbReference>
<evidence type="ECO:0000259" key="3">
    <source>
        <dbReference type="PROSITE" id="PS51668"/>
    </source>
</evidence>
<comment type="caution">
    <text evidence="4">The sequence shown here is derived from an EMBL/GenBank/DDBJ whole genome shotgun (WGS) entry which is preliminary data.</text>
</comment>
<accession>A0A133UN25</accession>
<dbReference type="PROSITE" id="PS01318">
    <property type="entry name" value="TSAA_1"/>
    <property type="match status" value="1"/>
</dbReference>
<dbReference type="PROSITE" id="PS51668">
    <property type="entry name" value="TSAA_2"/>
    <property type="match status" value="1"/>
</dbReference>
<dbReference type="InterPro" id="IPR040372">
    <property type="entry name" value="YaeB-like"/>
</dbReference>
<dbReference type="NCBIfam" id="TIGR00104">
    <property type="entry name" value="tRNA_TsaA"/>
    <property type="match status" value="1"/>
</dbReference>
<dbReference type="Gene3D" id="2.40.30.70">
    <property type="entry name" value="YaeB-like"/>
    <property type="match status" value="1"/>
</dbReference>
<dbReference type="Pfam" id="PF01980">
    <property type="entry name" value="TrmO_N"/>
    <property type="match status" value="1"/>
</dbReference>
<dbReference type="SUPFAM" id="SSF118196">
    <property type="entry name" value="YaeB-like"/>
    <property type="match status" value="1"/>
</dbReference>
<dbReference type="CDD" id="cd09281">
    <property type="entry name" value="UPF0066"/>
    <property type="match status" value="1"/>
</dbReference>
<comment type="similarity">
    <text evidence="2">Belongs to the tRNA methyltransferase O family.</text>
</comment>
<name>A0A133UN25_9EURY</name>
<dbReference type="EMBL" id="LHXO01000011">
    <property type="protein sequence ID" value="KXA95635.1"/>
    <property type="molecule type" value="Genomic_DNA"/>
</dbReference>
<dbReference type="PANTHER" id="PTHR12818:SF0">
    <property type="entry name" value="TRNA (ADENINE(37)-N6)-METHYLTRANSFERASE"/>
    <property type="match status" value="1"/>
</dbReference>
<evidence type="ECO:0000256" key="1">
    <source>
        <dbReference type="ARBA" id="ARBA00022691"/>
    </source>
</evidence>
<dbReference type="InterPro" id="IPR036413">
    <property type="entry name" value="YaeB-like_sf"/>
</dbReference>
<gene>
    <name evidence="4" type="ORF">AKJ65_01415</name>
</gene>
<dbReference type="InterPro" id="IPR036414">
    <property type="entry name" value="YaeB_N_sf"/>
</dbReference>
<sequence length="117" mass="13236">MEIPPIGRVHKTESADIMKIEVHPELAEGLKDIDSLKKIDVCYWMHKLDEEERKKLKVHPRGNLKNPLTGVFALRSPMRPNPIGVTKVKLVRREDNNLFVEGLDAYDGSPVLDIKGG</sequence>
<dbReference type="AlphaFoldDB" id="A0A133UN25"/>
<proteinExistence type="inferred from homology"/>
<protein>
    <recommendedName>
        <fullName evidence="3">TsaA-like domain-containing protein</fullName>
    </recommendedName>
</protein>
<keyword evidence="1" id="KW-0949">S-adenosyl-L-methionine</keyword>
<feature type="domain" description="TsaA-like" evidence="3">
    <location>
        <begin position="3"/>
        <end position="117"/>
    </location>
</feature>
<dbReference type="PATRIC" id="fig|1698264.3.peg.101"/>
<evidence type="ECO:0000313" key="4">
    <source>
        <dbReference type="EMBL" id="KXA95635.1"/>
    </source>
</evidence>
<organism evidence="4 5">
    <name type="scientific">candidate division MSBL1 archaeon SCGC-AAA259E19</name>
    <dbReference type="NCBI Taxonomy" id="1698264"/>
    <lineage>
        <taxon>Archaea</taxon>
        <taxon>Methanobacteriati</taxon>
        <taxon>Methanobacteriota</taxon>
        <taxon>candidate division MSBL1</taxon>
    </lineage>
</organism>
<reference evidence="4 5" key="1">
    <citation type="journal article" date="2016" name="Sci. Rep.">
        <title>Metabolic traits of an uncultured archaeal lineage -MSBL1- from brine pools of the Red Sea.</title>
        <authorList>
            <person name="Mwirichia R."/>
            <person name="Alam I."/>
            <person name="Rashid M."/>
            <person name="Vinu M."/>
            <person name="Ba-Alawi W."/>
            <person name="Anthony Kamau A."/>
            <person name="Kamanda Ngugi D."/>
            <person name="Goker M."/>
            <person name="Klenk H.P."/>
            <person name="Bajic V."/>
            <person name="Stingl U."/>
        </authorList>
    </citation>
    <scope>NUCLEOTIDE SEQUENCE [LARGE SCALE GENOMIC DNA]</scope>
    <source>
        <strain evidence="4">SCGC-AAA259E19</strain>
    </source>
</reference>
<dbReference type="InterPro" id="IPR023370">
    <property type="entry name" value="TrmO-like_N"/>
</dbReference>
<evidence type="ECO:0000313" key="5">
    <source>
        <dbReference type="Proteomes" id="UP000070284"/>
    </source>
</evidence>
<dbReference type="PANTHER" id="PTHR12818">
    <property type="entry name" value="TRNA (ADENINE(37)-N6)-METHYLTRANSFERASE"/>
    <property type="match status" value="1"/>
</dbReference>
<keyword evidence="5" id="KW-1185">Reference proteome</keyword>
<evidence type="ECO:0000256" key="2">
    <source>
        <dbReference type="ARBA" id="ARBA00033753"/>
    </source>
</evidence>
<dbReference type="InterPro" id="IPR023368">
    <property type="entry name" value="UPF0066_cons_site"/>
</dbReference>